<dbReference type="Proteomes" id="UP001500466">
    <property type="component" value="Unassembled WGS sequence"/>
</dbReference>
<keyword evidence="2" id="KW-0489">Methyltransferase</keyword>
<dbReference type="SUPFAM" id="SSF53335">
    <property type="entry name" value="S-adenosyl-L-methionine-dependent methyltransferases"/>
    <property type="match status" value="1"/>
</dbReference>
<reference evidence="3" key="1">
    <citation type="journal article" date="2019" name="Int. J. Syst. Evol. Microbiol.">
        <title>The Global Catalogue of Microorganisms (GCM) 10K type strain sequencing project: providing services to taxonomists for standard genome sequencing and annotation.</title>
        <authorList>
            <consortium name="The Broad Institute Genomics Platform"/>
            <consortium name="The Broad Institute Genome Sequencing Center for Infectious Disease"/>
            <person name="Wu L."/>
            <person name="Ma J."/>
        </authorList>
    </citation>
    <scope>NUCLEOTIDE SEQUENCE [LARGE SCALE GENOMIC DNA]</scope>
    <source>
        <strain evidence="3">JCM 17986</strain>
    </source>
</reference>
<dbReference type="GO" id="GO:0008168">
    <property type="term" value="F:methyltransferase activity"/>
    <property type="evidence" value="ECO:0007669"/>
    <property type="project" value="UniProtKB-KW"/>
</dbReference>
<name>A0ABP9HEP7_9ACTN</name>
<protein>
    <submittedName>
        <fullName evidence="2">SAM-dependent methyltransferase</fullName>
    </submittedName>
</protein>
<organism evidence="2 3">
    <name type="scientific">Yinghuangia aomiensis</name>
    <dbReference type="NCBI Taxonomy" id="676205"/>
    <lineage>
        <taxon>Bacteria</taxon>
        <taxon>Bacillati</taxon>
        <taxon>Actinomycetota</taxon>
        <taxon>Actinomycetes</taxon>
        <taxon>Kitasatosporales</taxon>
        <taxon>Streptomycetaceae</taxon>
        <taxon>Yinghuangia</taxon>
    </lineage>
</organism>
<feature type="region of interest" description="Disordered" evidence="1">
    <location>
        <begin position="1"/>
        <end position="23"/>
    </location>
</feature>
<sequence length="280" mass="31047">MDAGDESGWQPELRASDEEWERVTLDTSKPTPARMYDYFLGGKDHFAVDRVAAAKVEEATPDTFDIVWENRHFLQRAVRYLAGQGVDQFLDLGTGLPTQGNVHEIAQEVNPDARVVYVDIDPIVLAHGRALLATNPHTTVVTADMRDPKGVLGHPDVAGLLDFDRPVAVLFVAVFHFIRDTEDPAGIVRAFRDALSPGSYLALSHLTTEGPPAEAVARTEDAYANATSPMIFRPRTAVERLFDGFDLVEPGLVRPWQWRPDDAAKERTEWLYAGVGKLRS</sequence>
<evidence type="ECO:0000256" key="1">
    <source>
        <dbReference type="SAM" id="MobiDB-lite"/>
    </source>
</evidence>
<evidence type="ECO:0000313" key="3">
    <source>
        <dbReference type="Proteomes" id="UP001500466"/>
    </source>
</evidence>
<dbReference type="Gene3D" id="3.40.50.150">
    <property type="entry name" value="Vaccinia Virus protein VP39"/>
    <property type="match status" value="1"/>
</dbReference>
<dbReference type="Pfam" id="PF04672">
    <property type="entry name" value="Methyltransf_19"/>
    <property type="match status" value="1"/>
</dbReference>
<dbReference type="GO" id="GO:0032259">
    <property type="term" value="P:methylation"/>
    <property type="evidence" value="ECO:0007669"/>
    <property type="project" value="UniProtKB-KW"/>
</dbReference>
<feature type="compositionally biased region" description="Basic and acidic residues" evidence="1">
    <location>
        <begin position="14"/>
        <end position="23"/>
    </location>
</feature>
<dbReference type="EMBL" id="BAABHS010000012">
    <property type="protein sequence ID" value="GAA4969101.1"/>
    <property type="molecule type" value="Genomic_DNA"/>
</dbReference>
<comment type="caution">
    <text evidence="2">The sequence shown here is derived from an EMBL/GenBank/DDBJ whole genome shotgun (WGS) entry which is preliminary data.</text>
</comment>
<proteinExistence type="predicted"/>
<keyword evidence="2" id="KW-0808">Transferase</keyword>
<dbReference type="PIRSF" id="PIRSF017393">
    <property type="entry name" value="MTase_SAV2177"/>
    <property type="match status" value="1"/>
</dbReference>
<accession>A0ABP9HEP7</accession>
<dbReference type="InterPro" id="IPR029063">
    <property type="entry name" value="SAM-dependent_MTases_sf"/>
</dbReference>
<evidence type="ECO:0000313" key="2">
    <source>
        <dbReference type="EMBL" id="GAA4969101.1"/>
    </source>
</evidence>
<dbReference type="InterPro" id="IPR006764">
    <property type="entry name" value="SAM_dep_MeTrfase_SAV2177_type"/>
</dbReference>
<dbReference type="RefSeq" id="WP_345676714.1">
    <property type="nucleotide sequence ID" value="NZ_BAABHS010000012.1"/>
</dbReference>
<keyword evidence="3" id="KW-1185">Reference proteome</keyword>
<gene>
    <name evidence="2" type="ORF">GCM10023205_37920</name>
</gene>
<dbReference type="CDD" id="cd02440">
    <property type="entry name" value="AdoMet_MTases"/>
    <property type="match status" value="1"/>
</dbReference>